<dbReference type="Gene3D" id="3.60.10.10">
    <property type="entry name" value="Endonuclease/exonuclease/phosphatase"/>
    <property type="match status" value="1"/>
</dbReference>
<keyword evidence="2" id="KW-1185">Reference proteome</keyword>
<dbReference type="Proteomes" id="UP000076532">
    <property type="component" value="Unassembled WGS sequence"/>
</dbReference>
<evidence type="ECO:0000313" key="1">
    <source>
        <dbReference type="EMBL" id="KZP21379.1"/>
    </source>
</evidence>
<organism evidence="1 2">
    <name type="scientific">Athelia psychrophila</name>
    <dbReference type="NCBI Taxonomy" id="1759441"/>
    <lineage>
        <taxon>Eukaryota</taxon>
        <taxon>Fungi</taxon>
        <taxon>Dikarya</taxon>
        <taxon>Basidiomycota</taxon>
        <taxon>Agaricomycotina</taxon>
        <taxon>Agaricomycetes</taxon>
        <taxon>Agaricomycetidae</taxon>
        <taxon>Atheliales</taxon>
        <taxon>Atheliaceae</taxon>
        <taxon>Athelia</taxon>
    </lineage>
</organism>
<protein>
    <recommendedName>
        <fullName evidence="3">Endonuclease/exonuclease/phosphatase domain-containing protein</fullName>
    </recommendedName>
</protein>
<dbReference type="SUPFAM" id="SSF56219">
    <property type="entry name" value="DNase I-like"/>
    <property type="match status" value="1"/>
</dbReference>
<sequence length="117" mass="13210">MSETRPTITSSKLRIYQVNVNHSIKAQADVIHLSPRDWDIICIQEPYFDFQGLSRTTNGWTAVYPHKHKNGVKSRSIMLISSLISTDAWTALPVDSLDISAVTLSGSFGRIRLFNLY</sequence>
<name>A0A166JZT9_9AGAM</name>
<reference evidence="1 2" key="1">
    <citation type="journal article" date="2016" name="Mol. Biol. Evol.">
        <title>Comparative Genomics of Early-Diverging Mushroom-Forming Fungi Provides Insights into the Origins of Lignocellulose Decay Capabilities.</title>
        <authorList>
            <person name="Nagy L.G."/>
            <person name="Riley R."/>
            <person name="Tritt A."/>
            <person name="Adam C."/>
            <person name="Daum C."/>
            <person name="Floudas D."/>
            <person name="Sun H."/>
            <person name="Yadav J.S."/>
            <person name="Pangilinan J."/>
            <person name="Larsson K.H."/>
            <person name="Matsuura K."/>
            <person name="Barry K."/>
            <person name="Labutti K."/>
            <person name="Kuo R."/>
            <person name="Ohm R.A."/>
            <person name="Bhattacharya S.S."/>
            <person name="Shirouzu T."/>
            <person name="Yoshinaga Y."/>
            <person name="Martin F.M."/>
            <person name="Grigoriev I.V."/>
            <person name="Hibbett D.S."/>
        </authorList>
    </citation>
    <scope>NUCLEOTIDE SEQUENCE [LARGE SCALE GENOMIC DNA]</scope>
    <source>
        <strain evidence="1 2">CBS 109695</strain>
    </source>
</reference>
<proteinExistence type="predicted"/>
<dbReference type="EMBL" id="KV417548">
    <property type="protein sequence ID" value="KZP21379.1"/>
    <property type="molecule type" value="Genomic_DNA"/>
</dbReference>
<accession>A0A166JZT9</accession>
<dbReference type="STRING" id="436010.A0A166JZT9"/>
<dbReference type="AlphaFoldDB" id="A0A166JZT9"/>
<dbReference type="InterPro" id="IPR036691">
    <property type="entry name" value="Endo/exonu/phosph_ase_sf"/>
</dbReference>
<feature type="non-terminal residue" evidence="1">
    <location>
        <position position="117"/>
    </location>
</feature>
<evidence type="ECO:0008006" key="3">
    <source>
        <dbReference type="Google" id="ProtNLM"/>
    </source>
</evidence>
<gene>
    <name evidence="1" type="ORF">FIBSPDRAFT_740921</name>
</gene>
<dbReference type="OrthoDB" id="2840473at2759"/>
<evidence type="ECO:0000313" key="2">
    <source>
        <dbReference type="Proteomes" id="UP000076532"/>
    </source>
</evidence>